<dbReference type="OrthoDB" id="9814402at2"/>
<protein>
    <submittedName>
        <fullName evidence="12">RNA polymerase sigma-54 factor RpoN</fullName>
    </submittedName>
</protein>
<dbReference type="PROSITE" id="PS00718">
    <property type="entry name" value="SIGMA54_2"/>
    <property type="match status" value="1"/>
</dbReference>
<dbReference type="PIRSF" id="PIRSF000774">
    <property type="entry name" value="RpoN"/>
    <property type="match status" value="1"/>
</dbReference>
<dbReference type="PROSITE" id="PS00717">
    <property type="entry name" value="SIGMA54_1"/>
    <property type="match status" value="1"/>
</dbReference>
<feature type="domain" description="RNA polymerase sigma factor 54 core-binding" evidence="11">
    <location>
        <begin position="128"/>
        <end position="320"/>
    </location>
</feature>
<evidence type="ECO:0000313" key="13">
    <source>
        <dbReference type="Proteomes" id="UP000034883"/>
    </source>
</evidence>
<evidence type="ECO:0000256" key="6">
    <source>
        <dbReference type="ARBA" id="ARBA00023082"/>
    </source>
</evidence>
<dbReference type="GO" id="GO:0016987">
    <property type="term" value="F:sigma factor activity"/>
    <property type="evidence" value="ECO:0007669"/>
    <property type="project" value="UniProtKB-KW"/>
</dbReference>
<keyword evidence="4" id="KW-0548">Nucleotidyltransferase</keyword>
<comment type="similarity">
    <text evidence="1">Belongs to the sigma-54 factor family.</text>
</comment>
<dbReference type="PANTHER" id="PTHR32248:SF4">
    <property type="entry name" value="RNA POLYMERASE SIGMA-54 FACTOR"/>
    <property type="match status" value="1"/>
</dbReference>
<dbReference type="Gene3D" id="1.10.10.1330">
    <property type="entry name" value="RNA polymerase sigma-54 factor, core-binding domain"/>
    <property type="match status" value="1"/>
</dbReference>
<evidence type="ECO:0000313" key="12">
    <source>
        <dbReference type="EMBL" id="AKF07544.1"/>
    </source>
</evidence>
<dbReference type="InterPro" id="IPR000394">
    <property type="entry name" value="RNA_pol_sigma_54"/>
</dbReference>
<evidence type="ECO:0000259" key="11">
    <source>
        <dbReference type="Pfam" id="PF04963"/>
    </source>
</evidence>
<accession>A0A0F6SFU3</accession>
<dbReference type="InterPro" id="IPR007046">
    <property type="entry name" value="RNA_pol_sigma_54_core-bd"/>
</dbReference>
<dbReference type="KEGG" id="samy:DB32_004693"/>
<dbReference type="PANTHER" id="PTHR32248">
    <property type="entry name" value="RNA POLYMERASE SIGMA-54 FACTOR"/>
    <property type="match status" value="1"/>
</dbReference>
<evidence type="ECO:0000256" key="1">
    <source>
        <dbReference type="ARBA" id="ARBA00008798"/>
    </source>
</evidence>
<dbReference type="Pfam" id="PF04963">
    <property type="entry name" value="Sigma54_CBD"/>
    <property type="match status" value="1"/>
</dbReference>
<dbReference type="Gene3D" id="1.10.10.60">
    <property type="entry name" value="Homeodomain-like"/>
    <property type="match status" value="1"/>
</dbReference>
<evidence type="ECO:0000256" key="9">
    <source>
        <dbReference type="SAM" id="MobiDB-lite"/>
    </source>
</evidence>
<dbReference type="PRINTS" id="PR00045">
    <property type="entry name" value="SIGMA54FCT"/>
</dbReference>
<dbReference type="GO" id="GO:0000428">
    <property type="term" value="C:DNA-directed RNA polymerase complex"/>
    <property type="evidence" value="ECO:0007669"/>
    <property type="project" value="UniProtKB-KW"/>
</dbReference>
<feature type="domain" description="RNA polymerase sigma factor 54 DNA-binding" evidence="10">
    <location>
        <begin position="332"/>
        <end position="490"/>
    </location>
</feature>
<sequence length="492" mass="56001">MEIKQQLRQTQQLVMTPQLQQAIKLLQMSRMELVDLVREEMLENPVLEDQVETGEVNAQGVEVQAPPEAATSIDRAVEADDRASEASVKGEEKKTDEIDWERYLENHAMQAPMPSSGRMSDEEMPGVEATLTKSEDLADHLAWQIRLTDFTDDEMRFVALVVGNLDENGYLKLEDTPPEEVVPRLAAEAEIDPEDAEEVLKMIQKLDPVGAASRDLRECLLVQAEHHGMDELVISVLRDHLTNLEKKNYAAIARDLKVTVEEIYDVAQVIAELEPRPGRDYVSEEPRYIVPDVYVTKVGDKYYVQANDDGMPRLKISGFYRAAMAGDPKAKEYIQGKLRSAQWLIRSIDQRRKTIVKVTECIVEKQRDFFDKGIEYLKPMILRDVAETVGMHESTISRVTSNKYVATPRGVFELKYFFNSAIRRDNADDIASESVKQAIKKIIAEEDERNPHSDQKIVEILAQDGVVIARRTVAKYREMLGILSSSKRKKYF</sequence>
<dbReference type="AlphaFoldDB" id="A0A0F6SFU3"/>
<keyword evidence="6" id="KW-0731">Sigma factor</keyword>
<evidence type="ECO:0000256" key="4">
    <source>
        <dbReference type="ARBA" id="ARBA00022695"/>
    </source>
</evidence>
<keyword evidence="2" id="KW-0240">DNA-directed RNA polymerase</keyword>
<reference evidence="12 13" key="1">
    <citation type="submission" date="2015-03" db="EMBL/GenBank/DDBJ databases">
        <title>Genome assembly of Sandaracinus amylolyticus DSM 53668.</title>
        <authorList>
            <person name="Sharma G."/>
            <person name="Subramanian S."/>
        </authorList>
    </citation>
    <scope>NUCLEOTIDE SEQUENCE [LARGE SCALE GENOMIC DNA]</scope>
    <source>
        <strain evidence="12 13">DSM 53668</strain>
    </source>
</reference>
<name>A0A0F6SFU3_9BACT</name>
<feature type="compositionally biased region" description="Basic and acidic residues" evidence="9">
    <location>
        <begin position="75"/>
        <end position="95"/>
    </location>
</feature>
<keyword evidence="13" id="KW-1185">Reference proteome</keyword>
<dbReference type="NCBIfam" id="TIGR02395">
    <property type="entry name" value="rpoN_sigma"/>
    <property type="match status" value="1"/>
</dbReference>
<gene>
    <name evidence="12" type="ORF">DB32_004693</name>
</gene>
<feature type="region of interest" description="Disordered" evidence="9">
    <location>
        <begin position="63"/>
        <end position="95"/>
    </location>
</feature>
<dbReference type="Pfam" id="PF04552">
    <property type="entry name" value="Sigma54_DBD"/>
    <property type="match status" value="1"/>
</dbReference>
<dbReference type="PROSITE" id="PS50044">
    <property type="entry name" value="SIGMA54_3"/>
    <property type="match status" value="1"/>
</dbReference>
<organism evidence="12 13">
    <name type="scientific">Sandaracinus amylolyticus</name>
    <dbReference type="NCBI Taxonomy" id="927083"/>
    <lineage>
        <taxon>Bacteria</taxon>
        <taxon>Pseudomonadati</taxon>
        <taxon>Myxococcota</taxon>
        <taxon>Polyangia</taxon>
        <taxon>Polyangiales</taxon>
        <taxon>Sandaracinaceae</taxon>
        <taxon>Sandaracinus</taxon>
    </lineage>
</organism>
<dbReference type="EMBL" id="CP011125">
    <property type="protein sequence ID" value="AKF07544.1"/>
    <property type="molecule type" value="Genomic_DNA"/>
</dbReference>
<evidence type="ECO:0000256" key="5">
    <source>
        <dbReference type="ARBA" id="ARBA00023015"/>
    </source>
</evidence>
<proteinExistence type="inferred from homology"/>
<dbReference type="GO" id="GO:0001216">
    <property type="term" value="F:DNA-binding transcription activator activity"/>
    <property type="evidence" value="ECO:0007669"/>
    <property type="project" value="InterPro"/>
</dbReference>
<evidence type="ECO:0000256" key="3">
    <source>
        <dbReference type="ARBA" id="ARBA00022679"/>
    </source>
</evidence>
<keyword evidence="3" id="KW-0808">Transferase</keyword>
<keyword evidence="5" id="KW-0805">Transcription regulation</keyword>
<evidence type="ECO:0000256" key="7">
    <source>
        <dbReference type="ARBA" id="ARBA00023125"/>
    </source>
</evidence>
<dbReference type="GO" id="GO:0006352">
    <property type="term" value="P:DNA-templated transcription initiation"/>
    <property type="evidence" value="ECO:0007669"/>
    <property type="project" value="InterPro"/>
</dbReference>
<evidence type="ECO:0000256" key="8">
    <source>
        <dbReference type="ARBA" id="ARBA00023163"/>
    </source>
</evidence>
<dbReference type="Pfam" id="PF00309">
    <property type="entry name" value="Sigma54_AID"/>
    <property type="match status" value="1"/>
</dbReference>
<dbReference type="GO" id="GO:0016779">
    <property type="term" value="F:nucleotidyltransferase activity"/>
    <property type="evidence" value="ECO:0007669"/>
    <property type="project" value="UniProtKB-KW"/>
</dbReference>
<evidence type="ECO:0000259" key="10">
    <source>
        <dbReference type="Pfam" id="PF04552"/>
    </source>
</evidence>
<dbReference type="Proteomes" id="UP000034883">
    <property type="component" value="Chromosome"/>
</dbReference>
<evidence type="ECO:0000256" key="2">
    <source>
        <dbReference type="ARBA" id="ARBA00022478"/>
    </source>
</evidence>
<dbReference type="InterPro" id="IPR038709">
    <property type="entry name" value="RpoN_core-bd_sf"/>
</dbReference>
<dbReference type="InterPro" id="IPR007634">
    <property type="entry name" value="RNA_pol_sigma_54_DNA-bd"/>
</dbReference>
<dbReference type="RefSeq" id="WP_053234791.1">
    <property type="nucleotide sequence ID" value="NZ_CP011125.1"/>
</dbReference>
<keyword evidence="8" id="KW-0804">Transcription</keyword>
<keyword evidence="7" id="KW-0238">DNA-binding</keyword>
<dbReference type="GO" id="GO:0003677">
    <property type="term" value="F:DNA binding"/>
    <property type="evidence" value="ECO:0007669"/>
    <property type="project" value="UniProtKB-KW"/>
</dbReference>
<dbReference type="NCBIfam" id="NF009118">
    <property type="entry name" value="PRK12469.1"/>
    <property type="match status" value="1"/>
</dbReference>
<dbReference type="STRING" id="927083.DB32_004693"/>